<dbReference type="SUPFAM" id="SSF103473">
    <property type="entry name" value="MFS general substrate transporter"/>
    <property type="match status" value="1"/>
</dbReference>
<dbReference type="InterPro" id="IPR020846">
    <property type="entry name" value="MFS_dom"/>
</dbReference>
<dbReference type="InterPro" id="IPR011701">
    <property type="entry name" value="MFS"/>
</dbReference>
<dbReference type="PANTHER" id="PTHR23513:SF6">
    <property type="entry name" value="MAJOR FACILITATOR SUPERFAMILY ASSOCIATED DOMAIN-CONTAINING PROTEIN"/>
    <property type="match status" value="1"/>
</dbReference>
<feature type="transmembrane region" description="Helical" evidence="6">
    <location>
        <begin position="39"/>
        <end position="59"/>
    </location>
</feature>
<dbReference type="Gene3D" id="1.20.1250.20">
    <property type="entry name" value="MFS general substrate transporter like domains"/>
    <property type="match status" value="1"/>
</dbReference>
<feature type="transmembrane region" description="Helical" evidence="6">
    <location>
        <begin position="208"/>
        <end position="231"/>
    </location>
</feature>
<evidence type="ECO:0000256" key="2">
    <source>
        <dbReference type="ARBA" id="ARBA00022475"/>
    </source>
</evidence>
<feature type="transmembrane region" description="Helical" evidence="6">
    <location>
        <begin position="71"/>
        <end position="89"/>
    </location>
</feature>
<dbReference type="CDD" id="cd06173">
    <property type="entry name" value="MFS_MefA_like"/>
    <property type="match status" value="1"/>
</dbReference>
<gene>
    <name evidence="8" type="ORF">NCTC949_02083</name>
</gene>
<protein>
    <submittedName>
        <fullName evidence="8">Permease of the major facilitator superfamily</fullName>
    </submittedName>
</protein>
<dbReference type="Proteomes" id="UP000271380">
    <property type="component" value="Chromosome"/>
</dbReference>
<evidence type="ECO:0000256" key="1">
    <source>
        <dbReference type="ARBA" id="ARBA00004651"/>
    </source>
</evidence>
<dbReference type="AlphaFoldDB" id="A0AB38VTW3"/>
<evidence type="ECO:0000256" key="5">
    <source>
        <dbReference type="ARBA" id="ARBA00023136"/>
    </source>
</evidence>
<comment type="subcellular location">
    <subcellularLocation>
        <location evidence="1">Cell membrane</location>
        <topology evidence="1">Multi-pass membrane protein</topology>
    </subcellularLocation>
</comment>
<reference evidence="8 9" key="1">
    <citation type="submission" date="2018-12" db="EMBL/GenBank/DDBJ databases">
        <authorList>
            <consortium name="Pathogen Informatics"/>
        </authorList>
    </citation>
    <scope>NUCLEOTIDE SEQUENCE [LARGE SCALE GENOMIC DNA]</scope>
    <source>
        <strain evidence="8 9">NCTC949</strain>
    </source>
</reference>
<feature type="transmembrane region" description="Helical" evidence="6">
    <location>
        <begin position="272"/>
        <end position="289"/>
    </location>
</feature>
<keyword evidence="2" id="KW-1003">Cell membrane</keyword>
<feature type="transmembrane region" description="Helical" evidence="6">
    <location>
        <begin position="243"/>
        <end position="263"/>
    </location>
</feature>
<feature type="transmembrane region" description="Helical" evidence="6">
    <location>
        <begin position="133"/>
        <end position="156"/>
    </location>
</feature>
<evidence type="ECO:0000256" key="4">
    <source>
        <dbReference type="ARBA" id="ARBA00022989"/>
    </source>
</evidence>
<dbReference type="PROSITE" id="PS50850">
    <property type="entry name" value="MFS"/>
    <property type="match status" value="1"/>
</dbReference>
<dbReference type="Pfam" id="PF07690">
    <property type="entry name" value="MFS_1"/>
    <property type="match status" value="1"/>
</dbReference>
<feature type="transmembrane region" description="Helical" evidence="6">
    <location>
        <begin position="363"/>
        <end position="384"/>
    </location>
</feature>
<name>A0AB38VTW3_9CORY</name>
<evidence type="ECO:0000313" key="8">
    <source>
        <dbReference type="EMBL" id="VEH08957.1"/>
    </source>
</evidence>
<dbReference type="PANTHER" id="PTHR23513">
    <property type="entry name" value="INTEGRAL MEMBRANE EFFLUX PROTEIN-RELATED"/>
    <property type="match status" value="1"/>
</dbReference>
<keyword evidence="4 6" id="KW-1133">Transmembrane helix</keyword>
<feature type="transmembrane region" description="Helical" evidence="6">
    <location>
        <begin position="295"/>
        <end position="317"/>
    </location>
</feature>
<feature type="transmembrane region" description="Helical" evidence="6">
    <location>
        <begin position="162"/>
        <end position="181"/>
    </location>
</feature>
<evidence type="ECO:0000259" key="7">
    <source>
        <dbReference type="PROSITE" id="PS50850"/>
    </source>
</evidence>
<sequence length="397" mass="42252">MLRQPAFLRLWLANAASGLATWGLPFILGLAVIEKLISSQELGILLGARTVGFLLGVIYGGTASDRYGHRITVFSSALAAAIAGVVLTLSIGNVAWISLIAATIMGIGQGACRPAFQALIPLIVQEDQRQQANAYMTIAVRATTLLGPAITAGLAQVFSTRWLILIMAIAWALCALLPTWVSSPRPETTRSYFLELIDGLAEAKKHRWFIAGLGALIPVIGLGYAATSVVLPGISDNVYGSSLALTAALTAYTLGALVGAFFLTKRTFVNEGWVSLIGLSCTALAPLVLALTPPLWVIIIAYATAGIGIELFNVPWFTATQREIPPEKLGRVSSVDFVVSYGLSPLGLALYPLAIETFGQTHVLIFAFIACFFSPLLAMLVPGARYYSEPRAKKNNT</sequence>
<feature type="transmembrane region" description="Helical" evidence="6">
    <location>
        <begin position="12"/>
        <end position="33"/>
    </location>
</feature>
<dbReference type="GO" id="GO:0005886">
    <property type="term" value="C:plasma membrane"/>
    <property type="evidence" value="ECO:0007669"/>
    <property type="project" value="UniProtKB-SubCell"/>
</dbReference>
<dbReference type="InterPro" id="IPR036259">
    <property type="entry name" value="MFS_trans_sf"/>
</dbReference>
<dbReference type="RefSeq" id="WP_126317045.1">
    <property type="nucleotide sequence ID" value="NZ_JBHOLU010000001.1"/>
</dbReference>
<keyword evidence="5 6" id="KW-0472">Membrane</keyword>
<proteinExistence type="predicted"/>
<evidence type="ECO:0000313" key="9">
    <source>
        <dbReference type="Proteomes" id="UP000271380"/>
    </source>
</evidence>
<feature type="transmembrane region" description="Helical" evidence="6">
    <location>
        <begin position="329"/>
        <end position="351"/>
    </location>
</feature>
<organism evidence="8 9">
    <name type="scientific">Corynebacterium kutscheri</name>
    <dbReference type="NCBI Taxonomy" id="35755"/>
    <lineage>
        <taxon>Bacteria</taxon>
        <taxon>Bacillati</taxon>
        <taxon>Actinomycetota</taxon>
        <taxon>Actinomycetes</taxon>
        <taxon>Mycobacteriales</taxon>
        <taxon>Corynebacteriaceae</taxon>
        <taxon>Corynebacterium</taxon>
    </lineage>
</organism>
<accession>A0AB38VTW3</accession>
<keyword evidence="3 6" id="KW-0812">Transmembrane</keyword>
<evidence type="ECO:0000256" key="3">
    <source>
        <dbReference type="ARBA" id="ARBA00022692"/>
    </source>
</evidence>
<feature type="domain" description="Major facilitator superfamily (MFS) profile" evidence="7">
    <location>
        <begin position="6"/>
        <end position="385"/>
    </location>
</feature>
<dbReference type="GO" id="GO:0022857">
    <property type="term" value="F:transmembrane transporter activity"/>
    <property type="evidence" value="ECO:0007669"/>
    <property type="project" value="InterPro"/>
</dbReference>
<evidence type="ECO:0000256" key="6">
    <source>
        <dbReference type="SAM" id="Phobius"/>
    </source>
</evidence>
<dbReference type="EMBL" id="LR134377">
    <property type="protein sequence ID" value="VEH08957.1"/>
    <property type="molecule type" value="Genomic_DNA"/>
</dbReference>